<keyword evidence="8 12" id="KW-0663">Pyridoxal phosphate</keyword>
<evidence type="ECO:0000256" key="9">
    <source>
        <dbReference type="ARBA" id="ARBA00032610"/>
    </source>
</evidence>
<gene>
    <name evidence="14" type="ORF">VB738_06455</name>
</gene>
<keyword evidence="7" id="KW-0093">Biotin biosynthesis</keyword>
<dbReference type="EMBL" id="JAYGHX010000003">
    <property type="protein sequence ID" value="MEA5390899.1"/>
    <property type="molecule type" value="Genomic_DNA"/>
</dbReference>
<evidence type="ECO:0000256" key="2">
    <source>
        <dbReference type="ARBA" id="ARBA00004746"/>
    </source>
</evidence>
<evidence type="ECO:0000256" key="3">
    <source>
        <dbReference type="ARBA" id="ARBA00010008"/>
    </source>
</evidence>
<evidence type="ECO:0000256" key="6">
    <source>
        <dbReference type="ARBA" id="ARBA00022679"/>
    </source>
</evidence>
<comment type="similarity">
    <text evidence="3">Belongs to the class-II pyridoxal-phosphate-dependent aminotransferase family. BioF subfamily.</text>
</comment>
<dbReference type="GO" id="GO:0008483">
    <property type="term" value="F:transaminase activity"/>
    <property type="evidence" value="ECO:0007669"/>
    <property type="project" value="UniProtKB-KW"/>
</dbReference>
<dbReference type="PANTHER" id="PTHR13693">
    <property type="entry name" value="CLASS II AMINOTRANSFERASE/8-AMINO-7-OXONONANOATE SYNTHASE"/>
    <property type="match status" value="1"/>
</dbReference>
<dbReference type="RefSeq" id="WP_323305178.1">
    <property type="nucleotide sequence ID" value="NZ_JAYGHX010000003.1"/>
</dbReference>
<dbReference type="InterPro" id="IPR015421">
    <property type="entry name" value="PyrdxlP-dep_Trfase_major"/>
</dbReference>
<proteinExistence type="inferred from homology"/>
<dbReference type="InterPro" id="IPR001917">
    <property type="entry name" value="Aminotrans_II_pyridoxalP_BS"/>
</dbReference>
<keyword evidence="6" id="KW-0808">Transferase</keyword>
<keyword evidence="14" id="KW-0032">Aminotransferase</keyword>
<comment type="cofactor">
    <cofactor evidence="1 12">
        <name>pyridoxal 5'-phosphate</name>
        <dbReference type="ChEBI" id="CHEBI:597326"/>
    </cofactor>
</comment>
<dbReference type="SUPFAM" id="SSF53383">
    <property type="entry name" value="PLP-dependent transferases"/>
    <property type="match status" value="1"/>
</dbReference>
<dbReference type="InterPro" id="IPR015424">
    <property type="entry name" value="PyrdxlP-dep_Trfase"/>
</dbReference>
<evidence type="ECO:0000256" key="11">
    <source>
        <dbReference type="ARBA" id="ARBA00047715"/>
    </source>
</evidence>
<dbReference type="Gene3D" id="3.40.640.10">
    <property type="entry name" value="Type I PLP-dependent aspartate aminotransferase-like (Major domain)"/>
    <property type="match status" value="1"/>
</dbReference>
<protein>
    <recommendedName>
        <fullName evidence="5">8-amino-7-oxononanoate synthase</fullName>
        <ecNumber evidence="5">2.3.1.47</ecNumber>
    </recommendedName>
    <alternativeName>
        <fullName evidence="9">7-keto-8-amino-pelargonic acid synthase</fullName>
    </alternativeName>
    <alternativeName>
        <fullName evidence="10">8-amino-7-ketopelargonate synthase</fullName>
    </alternativeName>
</protein>
<evidence type="ECO:0000256" key="12">
    <source>
        <dbReference type="RuleBase" id="RU003693"/>
    </source>
</evidence>
<dbReference type="PROSITE" id="PS00599">
    <property type="entry name" value="AA_TRANSFER_CLASS_2"/>
    <property type="match status" value="1"/>
</dbReference>
<evidence type="ECO:0000259" key="13">
    <source>
        <dbReference type="Pfam" id="PF00155"/>
    </source>
</evidence>
<evidence type="ECO:0000256" key="4">
    <source>
        <dbReference type="ARBA" id="ARBA00011738"/>
    </source>
</evidence>
<evidence type="ECO:0000313" key="14">
    <source>
        <dbReference type="EMBL" id="MEA5390899.1"/>
    </source>
</evidence>
<comment type="caution">
    <text evidence="14">The sequence shown here is derived from an EMBL/GenBank/DDBJ whole genome shotgun (WGS) entry which is preliminary data.</text>
</comment>
<sequence length="398" mass="41160">MPPWRQQLRDALAALPAARSRALRTLEPAGAASLQPAPPDDALPLLDLASNDYLGLSRHPAVLAAAAAELAAGGLGAGASRLVTGTRPIHQQLEAALAAWLGRERVLLFPSGFQANLAAVASLADRHTLVLADRLIHHSLLVGVRASGARLRRFAHNDPADLERRLHAARRERPDGRLLVLCESLYSMEGTSAPVAALAALCLRHDAPLLVDEAHALGVLGPGGRGLAHGVSPVAIVSGTFGKAFGSGGAFLAADALVGDWLLQSSGAFRYTTALAPPLAAGALAALRHLEATPSVGLALAERAARWRDGLEAAGWPRPPGDGPILPLLLGADAEALAAQRRLEAAGLLTVAIRPPTVPEGTARLRLVLRQDLPTGSLERLLAALGPGPLAPRHALAP</sequence>
<dbReference type="PANTHER" id="PTHR13693:SF100">
    <property type="entry name" value="8-AMINO-7-OXONONANOATE SYNTHASE"/>
    <property type="match status" value="1"/>
</dbReference>
<dbReference type="InterPro" id="IPR050087">
    <property type="entry name" value="AON_synthase_class-II"/>
</dbReference>
<name>A0ABU5RSX6_9CYAN</name>
<keyword evidence="15" id="KW-1185">Reference proteome</keyword>
<comment type="catalytic activity">
    <reaction evidence="11">
        <text>6-carboxyhexanoyl-[ACP] + L-alanine + H(+) = (8S)-8-amino-7-oxononanoate + holo-[ACP] + CO2</text>
        <dbReference type="Rhea" id="RHEA:42288"/>
        <dbReference type="Rhea" id="RHEA-COMP:9685"/>
        <dbReference type="Rhea" id="RHEA-COMP:9955"/>
        <dbReference type="ChEBI" id="CHEBI:15378"/>
        <dbReference type="ChEBI" id="CHEBI:16526"/>
        <dbReference type="ChEBI" id="CHEBI:57972"/>
        <dbReference type="ChEBI" id="CHEBI:64479"/>
        <dbReference type="ChEBI" id="CHEBI:78846"/>
        <dbReference type="ChEBI" id="CHEBI:149468"/>
        <dbReference type="EC" id="2.3.1.47"/>
    </reaction>
</comment>
<dbReference type="Proteomes" id="UP001304461">
    <property type="component" value="Unassembled WGS sequence"/>
</dbReference>
<organism evidence="14 15">
    <name type="scientific">Cyanobium gracile UHCC 0139</name>
    <dbReference type="NCBI Taxonomy" id="3110308"/>
    <lineage>
        <taxon>Bacteria</taxon>
        <taxon>Bacillati</taxon>
        <taxon>Cyanobacteriota</taxon>
        <taxon>Cyanophyceae</taxon>
        <taxon>Synechococcales</taxon>
        <taxon>Prochlorococcaceae</taxon>
        <taxon>Cyanobium</taxon>
    </lineage>
</organism>
<feature type="domain" description="Aminotransferase class I/classII large" evidence="13">
    <location>
        <begin position="45"/>
        <end position="385"/>
    </location>
</feature>
<evidence type="ECO:0000256" key="5">
    <source>
        <dbReference type="ARBA" id="ARBA00013187"/>
    </source>
</evidence>
<dbReference type="InterPro" id="IPR015422">
    <property type="entry name" value="PyrdxlP-dep_Trfase_small"/>
</dbReference>
<comment type="subunit">
    <text evidence="4">Homodimer.</text>
</comment>
<dbReference type="Gene3D" id="3.90.1150.10">
    <property type="entry name" value="Aspartate Aminotransferase, domain 1"/>
    <property type="match status" value="1"/>
</dbReference>
<accession>A0ABU5RSX6</accession>
<dbReference type="InterPro" id="IPR004839">
    <property type="entry name" value="Aminotransferase_I/II_large"/>
</dbReference>
<reference evidence="14 15" key="1">
    <citation type="submission" date="2023-12" db="EMBL/GenBank/DDBJ databases">
        <title>Baltic Sea Cyanobacteria.</title>
        <authorList>
            <person name="Delbaje E."/>
            <person name="Fewer D.P."/>
            <person name="Shishido T.K."/>
        </authorList>
    </citation>
    <scope>NUCLEOTIDE SEQUENCE [LARGE SCALE GENOMIC DNA]</scope>
    <source>
        <strain evidence="14 15">UHCC 0139</strain>
    </source>
</reference>
<evidence type="ECO:0000256" key="1">
    <source>
        <dbReference type="ARBA" id="ARBA00001933"/>
    </source>
</evidence>
<evidence type="ECO:0000256" key="8">
    <source>
        <dbReference type="ARBA" id="ARBA00022898"/>
    </source>
</evidence>
<evidence type="ECO:0000256" key="7">
    <source>
        <dbReference type="ARBA" id="ARBA00022756"/>
    </source>
</evidence>
<comment type="pathway">
    <text evidence="2">Cofactor biosynthesis; biotin biosynthesis.</text>
</comment>
<dbReference type="EC" id="2.3.1.47" evidence="5"/>
<evidence type="ECO:0000313" key="15">
    <source>
        <dbReference type="Proteomes" id="UP001304461"/>
    </source>
</evidence>
<evidence type="ECO:0000256" key="10">
    <source>
        <dbReference type="ARBA" id="ARBA00033381"/>
    </source>
</evidence>
<dbReference type="Pfam" id="PF00155">
    <property type="entry name" value="Aminotran_1_2"/>
    <property type="match status" value="1"/>
</dbReference>